<dbReference type="CDD" id="cd00118">
    <property type="entry name" value="LysM"/>
    <property type="match status" value="1"/>
</dbReference>
<dbReference type="Gene3D" id="3.10.350.10">
    <property type="entry name" value="LysM domain"/>
    <property type="match status" value="2"/>
</dbReference>
<evidence type="ECO:0000256" key="3">
    <source>
        <dbReference type="SAM" id="SignalP"/>
    </source>
</evidence>
<dbReference type="InterPro" id="IPR036779">
    <property type="entry name" value="LysM_dom_sf"/>
</dbReference>
<evidence type="ECO:0000256" key="2">
    <source>
        <dbReference type="ARBA" id="ARBA00023026"/>
    </source>
</evidence>
<proteinExistence type="predicted"/>
<dbReference type="PANTHER" id="PTHR34997:SF1">
    <property type="entry name" value="PEPTIDOGLYCAN-BINDING LYSIN DOMAIN"/>
    <property type="match status" value="1"/>
</dbReference>
<evidence type="ECO:0000256" key="1">
    <source>
        <dbReference type="ARBA" id="ARBA00022669"/>
    </source>
</evidence>
<gene>
    <name evidence="5" type="ORF">B0F90DRAFT_222249</name>
</gene>
<dbReference type="EMBL" id="WTXG01000110">
    <property type="protein sequence ID" value="KAI0292840.1"/>
    <property type="molecule type" value="Genomic_DNA"/>
</dbReference>
<keyword evidence="2" id="KW-0843">Virulence</keyword>
<keyword evidence="3" id="KW-0732">Signal</keyword>
<dbReference type="SUPFAM" id="SSF54106">
    <property type="entry name" value="LysM domain"/>
    <property type="match status" value="1"/>
</dbReference>
<dbReference type="Proteomes" id="UP001203297">
    <property type="component" value="Unassembled WGS sequence"/>
</dbReference>
<reference evidence="5" key="1">
    <citation type="journal article" date="2022" name="New Phytol.">
        <title>Evolutionary transition to the ectomycorrhizal habit in the genomes of a hyperdiverse lineage of mushroom-forming fungi.</title>
        <authorList>
            <person name="Looney B."/>
            <person name="Miyauchi S."/>
            <person name="Morin E."/>
            <person name="Drula E."/>
            <person name="Courty P.E."/>
            <person name="Kohler A."/>
            <person name="Kuo A."/>
            <person name="LaButti K."/>
            <person name="Pangilinan J."/>
            <person name="Lipzen A."/>
            <person name="Riley R."/>
            <person name="Andreopoulos W."/>
            <person name="He G."/>
            <person name="Johnson J."/>
            <person name="Nolan M."/>
            <person name="Tritt A."/>
            <person name="Barry K.W."/>
            <person name="Grigoriev I.V."/>
            <person name="Nagy L.G."/>
            <person name="Hibbett D."/>
            <person name="Henrissat B."/>
            <person name="Matheny P.B."/>
            <person name="Labbe J."/>
            <person name="Martin F.M."/>
        </authorList>
    </citation>
    <scope>NUCLEOTIDE SEQUENCE</scope>
    <source>
        <strain evidence="5">BPL690</strain>
    </source>
</reference>
<evidence type="ECO:0000313" key="5">
    <source>
        <dbReference type="EMBL" id="KAI0292840.1"/>
    </source>
</evidence>
<dbReference type="AlphaFoldDB" id="A0AAD4LYG2"/>
<protein>
    <recommendedName>
        <fullName evidence="4">LysM domain-containing protein</fullName>
    </recommendedName>
</protein>
<evidence type="ECO:0000313" key="6">
    <source>
        <dbReference type="Proteomes" id="UP001203297"/>
    </source>
</evidence>
<name>A0AAD4LYG2_9AGAM</name>
<dbReference type="InterPro" id="IPR052210">
    <property type="entry name" value="LysM1-like"/>
</dbReference>
<dbReference type="PANTHER" id="PTHR34997">
    <property type="entry name" value="AM15"/>
    <property type="match status" value="1"/>
</dbReference>
<comment type="caution">
    <text evidence="5">The sequence shown here is derived from an EMBL/GenBank/DDBJ whole genome shotgun (WGS) entry which is preliminary data.</text>
</comment>
<sequence>MLSFSTATHVFTLILCLTLSDIVRATGPRVLCVERYRISQGDTCASIAPQLGLNQSDVESMNPGVNCSSSALPSGKSLCTRAYTPVCTLNATATQTTCDELAATWEITVNSFVAFNDDVDDACDDLVVGNTYCVSTDGCYPGHTDPICDQ</sequence>
<feature type="chain" id="PRO_5041927177" description="LysM domain-containing protein" evidence="3">
    <location>
        <begin position="26"/>
        <end position="150"/>
    </location>
</feature>
<accession>A0AAD4LYG2</accession>
<dbReference type="GO" id="GO:0008061">
    <property type="term" value="F:chitin binding"/>
    <property type="evidence" value="ECO:0007669"/>
    <property type="project" value="UniProtKB-KW"/>
</dbReference>
<dbReference type="InterPro" id="IPR018392">
    <property type="entry name" value="LysM"/>
</dbReference>
<feature type="domain" description="LysM" evidence="4">
    <location>
        <begin position="34"/>
        <end position="80"/>
    </location>
</feature>
<dbReference type="Pfam" id="PF01476">
    <property type="entry name" value="LysM"/>
    <property type="match status" value="1"/>
</dbReference>
<feature type="signal peptide" evidence="3">
    <location>
        <begin position="1"/>
        <end position="25"/>
    </location>
</feature>
<evidence type="ECO:0000259" key="4">
    <source>
        <dbReference type="PROSITE" id="PS51782"/>
    </source>
</evidence>
<keyword evidence="6" id="KW-1185">Reference proteome</keyword>
<organism evidence="5 6">
    <name type="scientific">Multifurca ochricompacta</name>
    <dbReference type="NCBI Taxonomy" id="376703"/>
    <lineage>
        <taxon>Eukaryota</taxon>
        <taxon>Fungi</taxon>
        <taxon>Dikarya</taxon>
        <taxon>Basidiomycota</taxon>
        <taxon>Agaricomycotina</taxon>
        <taxon>Agaricomycetes</taxon>
        <taxon>Russulales</taxon>
        <taxon>Russulaceae</taxon>
        <taxon>Multifurca</taxon>
    </lineage>
</organism>
<dbReference type="PROSITE" id="PS51782">
    <property type="entry name" value="LYSM"/>
    <property type="match status" value="1"/>
</dbReference>
<keyword evidence="1" id="KW-0147">Chitin-binding</keyword>